<name>A0AAF1K887_9PROT</name>
<dbReference type="PANTHER" id="PTHR33619:SF3">
    <property type="entry name" value="POLYSACCHARIDE EXPORT PROTEIN GFCE-RELATED"/>
    <property type="match status" value="1"/>
</dbReference>
<dbReference type="Gene3D" id="3.30.1950.10">
    <property type="entry name" value="wza like domain"/>
    <property type="match status" value="1"/>
</dbReference>
<dbReference type="GO" id="GO:0015159">
    <property type="term" value="F:polysaccharide transmembrane transporter activity"/>
    <property type="evidence" value="ECO:0007669"/>
    <property type="project" value="InterPro"/>
</dbReference>
<keyword evidence="6" id="KW-1185">Reference proteome</keyword>
<evidence type="ECO:0000313" key="6">
    <source>
        <dbReference type="Proteomes" id="UP001196068"/>
    </source>
</evidence>
<organism evidence="5 6">
    <name type="scientific">Plastoroseomonas arctica</name>
    <dbReference type="NCBI Taxonomy" id="1509237"/>
    <lineage>
        <taxon>Bacteria</taxon>
        <taxon>Pseudomonadati</taxon>
        <taxon>Pseudomonadota</taxon>
        <taxon>Alphaproteobacteria</taxon>
        <taxon>Acetobacterales</taxon>
        <taxon>Acetobacteraceae</taxon>
        <taxon>Plastoroseomonas</taxon>
    </lineage>
</organism>
<dbReference type="PROSITE" id="PS51257">
    <property type="entry name" value="PROKAR_LIPOPROTEIN"/>
    <property type="match status" value="1"/>
</dbReference>
<evidence type="ECO:0000256" key="2">
    <source>
        <dbReference type="SAM" id="SignalP"/>
    </source>
</evidence>
<evidence type="ECO:0000256" key="1">
    <source>
        <dbReference type="ARBA" id="ARBA00022729"/>
    </source>
</evidence>
<dbReference type="InterPro" id="IPR019554">
    <property type="entry name" value="Soluble_ligand-bd"/>
</dbReference>
<dbReference type="AlphaFoldDB" id="A0AAF1K887"/>
<dbReference type="InterPro" id="IPR049712">
    <property type="entry name" value="Poly_export"/>
</dbReference>
<evidence type="ECO:0000259" key="4">
    <source>
        <dbReference type="Pfam" id="PF10531"/>
    </source>
</evidence>
<dbReference type="Pfam" id="PF10531">
    <property type="entry name" value="SLBB"/>
    <property type="match status" value="1"/>
</dbReference>
<accession>A0AAF1K887</accession>
<feature type="signal peptide" evidence="2">
    <location>
        <begin position="1"/>
        <end position="21"/>
    </location>
</feature>
<dbReference type="RefSeq" id="WP_211876258.1">
    <property type="nucleotide sequence ID" value="NZ_JAAEDH010000033.1"/>
</dbReference>
<evidence type="ECO:0000313" key="5">
    <source>
        <dbReference type="EMBL" id="MBR0657396.1"/>
    </source>
</evidence>
<feature type="domain" description="Polysaccharide export protein N-terminal" evidence="3">
    <location>
        <begin position="34"/>
        <end position="110"/>
    </location>
</feature>
<protein>
    <submittedName>
        <fullName evidence="5">Polysaccharide export protein</fullName>
    </submittedName>
</protein>
<proteinExistence type="predicted"/>
<sequence>MTRTIAWLTGMALSVAVAACSAPGASLPELPDASRGAYRLGAEDQVRVTVFDDARLSGNYRIGEDGEISVPLVGRLRAAGMSPQQLEQRLVREFRQRQLITTPAVAVEVQTYRPIFVLGLVERGGQFPYQPGMTVLSAVALAGGFNFRAIQDRVTVTRTAPNGSTATEYRAPRDAVLLPGDVVNVLERRF</sequence>
<keyword evidence="1 2" id="KW-0732">Signal</keyword>
<dbReference type="EMBL" id="JAAEDH010000033">
    <property type="protein sequence ID" value="MBR0657396.1"/>
    <property type="molecule type" value="Genomic_DNA"/>
</dbReference>
<dbReference type="Pfam" id="PF02563">
    <property type="entry name" value="Poly_export"/>
    <property type="match status" value="1"/>
</dbReference>
<evidence type="ECO:0000259" key="3">
    <source>
        <dbReference type="Pfam" id="PF02563"/>
    </source>
</evidence>
<reference evidence="5" key="1">
    <citation type="submission" date="2020-01" db="EMBL/GenBank/DDBJ databases">
        <authorList>
            <person name="Rat A."/>
        </authorList>
    </citation>
    <scope>NUCLEOTIDE SEQUENCE</scope>
    <source>
        <strain evidence="5">LMG 28251</strain>
    </source>
</reference>
<gene>
    <name evidence="5" type="ORF">GXW79_20135</name>
</gene>
<dbReference type="PANTHER" id="PTHR33619">
    <property type="entry name" value="POLYSACCHARIDE EXPORT PROTEIN GFCE-RELATED"/>
    <property type="match status" value="1"/>
</dbReference>
<comment type="caution">
    <text evidence="5">The sequence shown here is derived from an EMBL/GenBank/DDBJ whole genome shotgun (WGS) entry which is preliminary data.</text>
</comment>
<reference evidence="5" key="2">
    <citation type="journal article" date="2021" name="Syst. Appl. Microbiol.">
        <title>Roseomonas hellenica sp. nov., isolated from roots of wild-growing Alkanna tinctoria.</title>
        <authorList>
            <person name="Rat A."/>
            <person name="Naranjo H.D."/>
            <person name="Lebbe L."/>
            <person name="Cnockaert M."/>
            <person name="Krigas N."/>
            <person name="Grigoriadou K."/>
            <person name="Maloupa E."/>
            <person name="Willems A."/>
        </authorList>
    </citation>
    <scope>NUCLEOTIDE SEQUENCE</scope>
    <source>
        <strain evidence="5">LMG 28251</strain>
    </source>
</reference>
<feature type="chain" id="PRO_5042272138" evidence="2">
    <location>
        <begin position="22"/>
        <end position="190"/>
    </location>
</feature>
<dbReference type="InterPro" id="IPR003715">
    <property type="entry name" value="Poly_export_N"/>
</dbReference>
<feature type="domain" description="Soluble ligand binding" evidence="4">
    <location>
        <begin position="115"/>
        <end position="164"/>
    </location>
</feature>
<dbReference type="Proteomes" id="UP001196068">
    <property type="component" value="Unassembled WGS sequence"/>
</dbReference>